<sequence length="130" mass="13016">MEELIARISTSASIEPEVARKAVGLILGFLQKEGPKAEVDALFATVPGAAEAAATAQGAVGENDGGALNSVMGGMGGGLMGLAGRLTGLGLGMGQMQAIGREVFAHAREKAGDERVGQVVAAIPGLNQFL</sequence>
<dbReference type="Proteomes" id="UP001626536">
    <property type="component" value="Chromosome"/>
</dbReference>
<accession>A0ABZ0HW77</accession>
<gene>
    <name evidence="1" type="ORF">RZS28_05740</name>
</gene>
<name>A0ABZ0HW77_9HYPH</name>
<dbReference type="RefSeq" id="WP_407340375.1">
    <property type="nucleotide sequence ID" value="NZ_CP136862.1"/>
</dbReference>
<protein>
    <submittedName>
        <fullName evidence="1">DUF2267 domain-containing protein</fullName>
    </submittedName>
</protein>
<organism evidence="1 2">
    <name type="scientific">Methylocapsa polymorpha</name>
    <dbReference type="NCBI Taxonomy" id="3080828"/>
    <lineage>
        <taxon>Bacteria</taxon>
        <taxon>Pseudomonadati</taxon>
        <taxon>Pseudomonadota</taxon>
        <taxon>Alphaproteobacteria</taxon>
        <taxon>Hyphomicrobiales</taxon>
        <taxon>Beijerinckiaceae</taxon>
        <taxon>Methylocapsa</taxon>
    </lineage>
</organism>
<keyword evidence="2" id="KW-1185">Reference proteome</keyword>
<evidence type="ECO:0000313" key="1">
    <source>
        <dbReference type="EMBL" id="WOJ90788.1"/>
    </source>
</evidence>
<dbReference type="EMBL" id="CP136862">
    <property type="protein sequence ID" value="WOJ90788.1"/>
    <property type="molecule type" value="Genomic_DNA"/>
</dbReference>
<proteinExistence type="predicted"/>
<evidence type="ECO:0000313" key="2">
    <source>
        <dbReference type="Proteomes" id="UP001626536"/>
    </source>
</evidence>
<reference evidence="1 2" key="1">
    <citation type="submission" date="2023-10" db="EMBL/GenBank/DDBJ databases">
        <title>Novel methanotroph of the genus Methylocapsa from a subarctic wetland.</title>
        <authorList>
            <person name="Belova S.E."/>
            <person name="Oshkin I.Y."/>
            <person name="Miroshnikov K."/>
            <person name="Dedysh S.N."/>
        </authorList>
    </citation>
    <scope>NUCLEOTIDE SEQUENCE [LARGE SCALE GENOMIC DNA]</scope>
    <source>
        <strain evidence="1 2">RX1</strain>
    </source>
</reference>